<dbReference type="EMBL" id="JAEAGR010000001">
    <property type="protein sequence ID" value="MBH1939630.1"/>
    <property type="molecule type" value="Genomic_DNA"/>
</dbReference>
<dbReference type="PIRSF" id="PIRSF037894">
    <property type="entry name" value="Subtilisin_rel_CspABC"/>
    <property type="match status" value="1"/>
</dbReference>
<dbReference type="Gene3D" id="3.40.50.200">
    <property type="entry name" value="Peptidase S8/S53 domain"/>
    <property type="match status" value="1"/>
</dbReference>
<evidence type="ECO:0000256" key="4">
    <source>
        <dbReference type="ARBA" id="ARBA00022825"/>
    </source>
</evidence>
<proteinExistence type="inferred from homology"/>
<dbReference type="InterPro" id="IPR017310">
    <property type="entry name" value="Pept_S8A_subtilisin_clostridia"/>
</dbReference>
<reference evidence="8" key="1">
    <citation type="submission" date="2020-12" db="EMBL/GenBank/DDBJ databases">
        <title>M. sibirica DSM 26468T genome.</title>
        <authorList>
            <person name="Thieme N."/>
            <person name="Rettenmaier R."/>
            <person name="Zverlov V."/>
            <person name="Liebl W."/>
        </authorList>
    </citation>
    <scope>NUCLEOTIDE SEQUENCE</scope>
    <source>
        <strain evidence="8">DSM 26468</strain>
    </source>
</reference>
<protein>
    <submittedName>
        <fullName evidence="8">S8 family peptidase</fullName>
    </submittedName>
</protein>
<dbReference type="RefSeq" id="WP_197659838.1">
    <property type="nucleotide sequence ID" value="NZ_JAEAGR010000001.1"/>
</dbReference>
<dbReference type="InterPro" id="IPR034045">
    <property type="entry name" value="Pep_S8_CspA-like"/>
</dbReference>
<dbReference type="InterPro" id="IPR036852">
    <property type="entry name" value="Peptidase_S8/S53_dom_sf"/>
</dbReference>
<dbReference type="PROSITE" id="PS00136">
    <property type="entry name" value="SUBTILASE_ASP"/>
    <property type="match status" value="1"/>
</dbReference>
<dbReference type="GO" id="GO:0006508">
    <property type="term" value="P:proteolysis"/>
    <property type="evidence" value="ECO:0007669"/>
    <property type="project" value="UniProtKB-KW"/>
</dbReference>
<evidence type="ECO:0000256" key="3">
    <source>
        <dbReference type="ARBA" id="ARBA00022801"/>
    </source>
</evidence>
<feature type="active site" description="Charge relay system" evidence="5 6">
    <location>
        <position position="105"/>
    </location>
</feature>
<dbReference type="GO" id="GO:0004252">
    <property type="term" value="F:serine-type endopeptidase activity"/>
    <property type="evidence" value="ECO:0007669"/>
    <property type="project" value="UniProtKB-UniRule"/>
</dbReference>
<feature type="active site" description="Charge relay system" evidence="5 6">
    <location>
        <position position="173"/>
    </location>
</feature>
<dbReference type="Proteomes" id="UP000623269">
    <property type="component" value="Unassembled WGS sequence"/>
</dbReference>
<comment type="similarity">
    <text evidence="1 6">Belongs to the peptidase S8 family.</text>
</comment>
<comment type="caution">
    <text evidence="8">The sequence shown here is derived from an EMBL/GenBank/DDBJ whole genome shotgun (WGS) entry which is preliminary data.</text>
</comment>
<dbReference type="CDD" id="cd07478">
    <property type="entry name" value="Peptidases_S8_CspA-like"/>
    <property type="match status" value="1"/>
</dbReference>
<feature type="domain" description="Peptidase S8/S53" evidence="7">
    <location>
        <begin position="96"/>
        <end position="290"/>
    </location>
</feature>
<dbReference type="Gene3D" id="2.60.120.1290">
    <property type="match status" value="1"/>
</dbReference>
<dbReference type="SUPFAM" id="SSF52743">
    <property type="entry name" value="Subtilisin-like"/>
    <property type="match status" value="1"/>
</dbReference>
<accession>A0A8J7H0Z8</accession>
<dbReference type="InterPro" id="IPR050131">
    <property type="entry name" value="Peptidase_S8_subtilisin-like"/>
</dbReference>
<dbReference type="PROSITE" id="PS51892">
    <property type="entry name" value="SUBTILASE"/>
    <property type="match status" value="1"/>
</dbReference>
<evidence type="ECO:0000313" key="8">
    <source>
        <dbReference type="EMBL" id="MBH1939630.1"/>
    </source>
</evidence>
<dbReference type="Pfam" id="PF00082">
    <property type="entry name" value="Peptidase_S8"/>
    <property type="match status" value="2"/>
</dbReference>
<dbReference type="PANTHER" id="PTHR43806">
    <property type="entry name" value="PEPTIDASE S8"/>
    <property type="match status" value="1"/>
</dbReference>
<organism evidence="8 9">
    <name type="scientific">Mobilitalea sibirica</name>
    <dbReference type="NCBI Taxonomy" id="1462919"/>
    <lineage>
        <taxon>Bacteria</taxon>
        <taxon>Bacillati</taxon>
        <taxon>Bacillota</taxon>
        <taxon>Clostridia</taxon>
        <taxon>Lachnospirales</taxon>
        <taxon>Lachnospiraceae</taxon>
        <taxon>Mobilitalea</taxon>
    </lineage>
</organism>
<evidence type="ECO:0000259" key="7">
    <source>
        <dbReference type="Pfam" id="PF00082"/>
    </source>
</evidence>
<evidence type="ECO:0000256" key="2">
    <source>
        <dbReference type="ARBA" id="ARBA00022670"/>
    </source>
</evidence>
<feature type="active site" description="Charge relay system" evidence="5 6">
    <location>
        <position position="496"/>
    </location>
</feature>
<keyword evidence="4 6" id="KW-0720">Serine protease</keyword>
<evidence type="ECO:0000256" key="1">
    <source>
        <dbReference type="ARBA" id="ARBA00011073"/>
    </source>
</evidence>
<dbReference type="InterPro" id="IPR023827">
    <property type="entry name" value="Peptidase_S8_Asp-AS"/>
</dbReference>
<evidence type="ECO:0000256" key="5">
    <source>
        <dbReference type="PIRSR" id="PIRSR615500-1"/>
    </source>
</evidence>
<dbReference type="InterPro" id="IPR000209">
    <property type="entry name" value="Peptidase_S8/S53_dom"/>
</dbReference>
<dbReference type="PROSITE" id="PS00137">
    <property type="entry name" value="SUBTILASE_HIS"/>
    <property type="match status" value="1"/>
</dbReference>
<keyword evidence="2 6" id="KW-0645">Protease</keyword>
<dbReference type="PRINTS" id="PR00723">
    <property type="entry name" value="SUBTILISIN"/>
</dbReference>
<sequence length="568" mass="63156">MTEEERERIISEEFADLLVEYSGDYSVFDRFPNATVRIINYIYAVVHIPAQLLTMEFVANLGYTVMPHCFGLISEASLEATKIPRIRNIPNFSLRGQGVLIGVIDTGIDYLNPIFQYADGTTRIVSIWDQTIESENYPEVGLYGTEFTREEINLALLSDNPLELVPTMDFIGHGTMVAGIAAGNEVPIDDFYGVAPASELVVVKLKQCKQSLREFFVIPEEVVCYSEVDILYGINYLLNVSSILQRPIAICLALGSSQGGHDGRGVLSNTMSIIGRRSGTAVVVAAGNEGNERRHYYGEVDRLTGYDTVELMVGQNEKGFVMELWGKSPSIYSIDITSPTGEYVPRIAASLNVNTEVSFLFEQTTLYLLYEMVETQTGDQLILLRFVNPAPGIWRFRVYERGDLNLGFHIWLPMSEFISPDTYFIRSDIFTTVLALGNAIVPLTVTAYNALDDSLYLYASRGFTRTEVVKPEITAPGVNVIGPTLDHGFVAYTGTSVAAAHTTGVAAMLLEWGFIRGNIPNMSTVELKKMILRGARRDEDINYPNRDWGYGILDIFNVFDSLRTGVVI</sequence>
<dbReference type="PANTHER" id="PTHR43806:SF11">
    <property type="entry name" value="CEREVISIN-RELATED"/>
    <property type="match status" value="1"/>
</dbReference>
<feature type="domain" description="Peptidase S8/S53" evidence="7">
    <location>
        <begin position="441"/>
        <end position="551"/>
    </location>
</feature>
<dbReference type="AlphaFoldDB" id="A0A8J7H0Z8"/>
<evidence type="ECO:0000256" key="6">
    <source>
        <dbReference type="PROSITE-ProRule" id="PRU01240"/>
    </source>
</evidence>
<keyword evidence="9" id="KW-1185">Reference proteome</keyword>
<keyword evidence="3 6" id="KW-0378">Hydrolase</keyword>
<gene>
    <name evidence="8" type="ORF">I5677_01825</name>
</gene>
<evidence type="ECO:0000313" key="9">
    <source>
        <dbReference type="Proteomes" id="UP000623269"/>
    </source>
</evidence>
<name>A0A8J7H0Z8_9FIRM</name>
<dbReference type="InterPro" id="IPR015500">
    <property type="entry name" value="Peptidase_S8_subtilisin-rel"/>
</dbReference>
<dbReference type="InterPro" id="IPR022398">
    <property type="entry name" value="Peptidase_S8_His-AS"/>
</dbReference>